<accession>A0A8B6DEY6</accession>
<gene>
    <name evidence="2" type="ORF">MGAL_10B038754</name>
</gene>
<feature type="compositionally biased region" description="Basic and acidic residues" evidence="1">
    <location>
        <begin position="269"/>
        <end position="278"/>
    </location>
</feature>
<evidence type="ECO:0000313" key="3">
    <source>
        <dbReference type="Proteomes" id="UP000596742"/>
    </source>
</evidence>
<dbReference type="OrthoDB" id="10039713at2759"/>
<feature type="compositionally biased region" description="Acidic residues" evidence="1">
    <location>
        <begin position="1"/>
        <end position="15"/>
    </location>
</feature>
<protein>
    <submittedName>
        <fullName evidence="2">Uncharacterized protein</fullName>
    </submittedName>
</protein>
<keyword evidence="3" id="KW-1185">Reference proteome</keyword>
<reference evidence="2" key="1">
    <citation type="submission" date="2018-11" db="EMBL/GenBank/DDBJ databases">
        <authorList>
            <person name="Alioto T."/>
            <person name="Alioto T."/>
        </authorList>
    </citation>
    <scope>NUCLEOTIDE SEQUENCE</scope>
</reference>
<feature type="compositionally biased region" description="Basic and acidic residues" evidence="1">
    <location>
        <begin position="45"/>
        <end position="56"/>
    </location>
</feature>
<feature type="region of interest" description="Disordered" evidence="1">
    <location>
        <begin position="1"/>
        <end position="117"/>
    </location>
</feature>
<sequence>MKMADDADELIDAGEEITIKTSTPRSSKSSELPKFTDIKTTGKPKNKENKPEDKNSKTLKNSTNTKEQERTQEKGLKDKKERKKRKPSSNGSVQEKDNSENDESEEEETEMTKEEKEDMYNAVRNGDFLTLHNSLDKKNADINMTWYKENLLMIAIRAGQTAMAEFLIDVGINYNHKAKYFDLKEKDKKGKRISCYERSCRDLAFDLGNDHIVEVIDVKNKNVFPFVRVEPRQTWEKRPPPPPLPKHLLPPREIESEEEDNDTSDNESDSGHLSDKNNESSLTDVLDKLNGKDDGYGTMSPSMSPCLGNFNPHVYVPPEKPVVMHKPTKASMALQTHNSQFYQRRLVSKSAPSMRNVQVVGSYAHEKKQWELRREKTEIDDKISVQSLPFFLTHPSSASSRRSSTLTTASSPLAEVSKILGQSRLLKRESERLSTQRSKTIIPTLKINQWCHNQNNVFNRLSKSATNKRIQCSNFSVSREFIRHHRR</sequence>
<dbReference type="InterPro" id="IPR036770">
    <property type="entry name" value="Ankyrin_rpt-contain_sf"/>
</dbReference>
<dbReference type="AlphaFoldDB" id="A0A8B6DEY6"/>
<organism evidence="2 3">
    <name type="scientific">Mytilus galloprovincialis</name>
    <name type="common">Mediterranean mussel</name>
    <dbReference type="NCBI Taxonomy" id="29158"/>
    <lineage>
        <taxon>Eukaryota</taxon>
        <taxon>Metazoa</taxon>
        <taxon>Spiralia</taxon>
        <taxon>Lophotrochozoa</taxon>
        <taxon>Mollusca</taxon>
        <taxon>Bivalvia</taxon>
        <taxon>Autobranchia</taxon>
        <taxon>Pteriomorphia</taxon>
        <taxon>Mytilida</taxon>
        <taxon>Mytiloidea</taxon>
        <taxon>Mytilidae</taxon>
        <taxon>Mytilinae</taxon>
        <taxon>Mytilus</taxon>
    </lineage>
</organism>
<feature type="compositionally biased region" description="Acidic residues" evidence="1">
    <location>
        <begin position="255"/>
        <end position="268"/>
    </location>
</feature>
<name>A0A8B6DEY6_MYTGA</name>
<evidence type="ECO:0000256" key="1">
    <source>
        <dbReference type="SAM" id="MobiDB-lite"/>
    </source>
</evidence>
<dbReference type="Gene3D" id="1.25.40.20">
    <property type="entry name" value="Ankyrin repeat-containing domain"/>
    <property type="match status" value="1"/>
</dbReference>
<proteinExistence type="predicted"/>
<feature type="region of interest" description="Disordered" evidence="1">
    <location>
        <begin position="233"/>
        <end position="297"/>
    </location>
</feature>
<feature type="compositionally biased region" description="Basic and acidic residues" evidence="1">
    <location>
        <begin position="285"/>
        <end position="295"/>
    </location>
</feature>
<dbReference type="EMBL" id="UYJE01003289">
    <property type="protein sequence ID" value="VDI18038.1"/>
    <property type="molecule type" value="Genomic_DNA"/>
</dbReference>
<feature type="compositionally biased region" description="Basic and acidic residues" evidence="1">
    <location>
        <begin position="66"/>
        <end position="79"/>
    </location>
</feature>
<evidence type="ECO:0000313" key="2">
    <source>
        <dbReference type="EMBL" id="VDI18038.1"/>
    </source>
</evidence>
<dbReference type="SUPFAM" id="SSF48403">
    <property type="entry name" value="Ankyrin repeat"/>
    <property type="match status" value="1"/>
</dbReference>
<feature type="compositionally biased region" description="Acidic residues" evidence="1">
    <location>
        <begin position="100"/>
        <end position="109"/>
    </location>
</feature>
<feature type="compositionally biased region" description="Polar residues" evidence="1">
    <location>
        <begin position="19"/>
        <end position="30"/>
    </location>
</feature>
<dbReference type="Proteomes" id="UP000596742">
    <property type="component" value="Unassembled WGS sequence"/>
</dbReference>
<comment type="caution">
    <text evidence="2">The sequence shown here is derived from an EMBL/GenBank/DDBJ whole genome shotgun (WGS) entry which is preliminary data.</text>
</comment>